<dbReference type="Proteomes" id="UP000290560">
    <property type="component" value="Unassembled WGS sequence"/>
</dbReference>
<proteinExistence type="predicted"/>
<dbReference type="EMBL" id="KV875637">
    <property type="protein sequence ID" value="RZR72154.1"/>
    <property type="molecule type" value="Genomic_DNA"/>
</dbReference>
<protein>
    <submittedName>
        <fullName evidence="1">Uncharacterized protein</fullName>
    </submittedName>
</protein>
<sequence length="61" mass="6138">YGLCSRQCKAAACAAASARLVPVRPPARGCGATAACGTAGMRGCRLCGLCCMRLPQHEAVA</sequence>
<gene>
    <name evidence="1" type="ORF">BHM03_00010816</name>
</gene>
<name>A0A445MD55_ENSVE</name>
<accession>A0A445MD55</accession>
<dbReference type="AlphaFoldDB" id="A0A445MD55"/>
<evidence type="ECO:0000313" key="1">
    <source>
        <dbReference type="EMBL" id="RZR72154.1"/>
    </source>
</evidence>
<reference evidence="1" key="1">
    <citation type="journal article" date="2018" name="Data Brief">
        <title>Genome sequence data from 17 accessions of Ensete ventricosum, a staple food crop for millions in Ethiopia.</title>
        <authorList>
            <person name="Yemataw Z."/>
            <person name="Muzemil S."/>
            <person name="Ambachew D."/>
            <person name="Tripathi L."/>
            <person name="Tesfaye K."/>
            <person name="Chala A."/>
            <person name="Farbos A."/>
            <person name="O'Neill P."/>
            <person name="Moore K."/>
            <person name="Grant M."/>
            <person name="Studholme D.J."/>
        </authorList>
    </citation>
    <scope>NUCLEOTIDE SEQUENCE [LARGE SCALE GENOMIC DNA]</scope>
    <source>
        <tissue evidence="1">Leaf</tissue>
    </source>
</reference>
<organism evidence="1">
    <name type="scientific">Ensete ventricosum</name>
    <name type="common">Abyssinian banana</name>
    <name type="synonym">Musa ensete</name>
    <dbReference type="NCBI Taxonomy" id="4639"/>
    <lineage>
        <taxon>Eukaryota</taxon>
        <taxon>Viridiplantae</taxon>
        <taxon>Streptophyta</taxon>
        <taxon>Embryophyta</taxon>
        <taxon>Tracheophyta</taxon>
        <taxon>Spermatophyta</taxon>
        <taxon>Magnoliopsida</taxon>
        <taxon>Liliopsida</taxon>
        <taxon>Zingiberales</taxon>
        <taxon>Musaceae</taxon>
        <taxon>Ensete</taxon>
    </lineage>
</organism>
<feature type="non-terminal residue" evidence="1">
    <location>
        <position position="1"/>
    </location>
</feature>